<keyword evidence="1" id="KW-0812">Transmembrane</keyword>
<dbReference type="PANTHER" id="PTHR37422:SF21">
    <property type="entry name" value="EXOQ-LIKE PROTEIN"/>
    <property type="match status" value="1"/>
</dbReference>
<keyword evidence="3" id="KW-1185">Reference proteome</keyword>
<evidence type="ECO:0000313" key="2">
    <source>
        <dbReference type="EMBL" id="MBB5754778.1"/>
    </source>
</evidence>
<dbReference type="Proteomes" id="UP000523821">
    <property type="component" value="Unassembled WGS sequence"/>
</dbReference>
<evidence type="ECO:0000313" key="3">
    <source>
        <dbReference type="Proteomes" id="UP000523821"/>
    </source>
</evidence>
<feature type="transmembrane region" description="Helical" evidence="1">
    <location>
        <begin position="92"/>
        <end position="114"/>
    </location>
</feature>
<name>A0A7W9L3P9_9HYPH</name>
<proteinExistence type="predicted"/>
<feature type="transmembrane region" description="Helical" evidence="1">
    <location>
        <begin position="360"/>
        <end position="378"/>
    </location>
</feature>
<accession>A0A7W9L3P9</accession>
<organism evidence="2 3">
    <name type="scientific">Prosthecomicrobium pneumaticum</name>
    <dbReference type="NCBI Taxonomy" id="81895"/>
    <lineage>
        <taxon>Bacteria</taxon>
        <taxon>Pseudomonadati</taxon>
        <taxon>Pseudomonadota</taxon>
        <taxon>Alphaproteobacteria</taxon>
        <taxon>Hyphomicrobiales</taxon>
        <taxon>Kaistiaceae</taxon>
        <taxon>Prosthecomicrobium</taxon>
    </lineage>
</organism>
<feature type="transmembrane region" description="Helical" evidence="1">
    <location>
        <begin position="243"/>
        <end position="263"/>
    </location>
</feature>
<reference evidence="2 3" key="1">
    <citation type="submission" date="2020-08" db="EMBL/GenBank/DDBJ databases">
        <title>Genomic Encyclopedia of Type Strains, Phase IV (KMG-IV): sequencing the most valuable type-strain genomes for metagenomic binning, comparative biology and taxonomic classification.</title>
        <authorList>
            <person name="Goeker M."/>
        </authorList>
    </citation>
    <scope>NUCLEOTIDE SEQUENCE [LARGE SCALE GENOMIC DNA]</scope>
    <source>
        <strain evidence="2 3">DSM 16268</strain>
    </source>
</reference>
<feature type="transmembrane region" description="Helical" evidence="1">
    <location>
        <begin position="67"/>
        <end position="86"/>
    </location>
</feature>
<dbReference type="PANTHER" id="PTHR37422">
    <property type="entry name" value="TEICHURONIC ACID BIOSYNTHESIS PROTEIN TUAE"/>
    <property type="match status" value="1"/>
</dbReference>
<evidence type="ECO:0000256" key="1">
    <source>
        <dbReference type="SAM" id="Phobius"/>
    </source>
</evidence>
<dbReference type="InterPro" id="IPR051533">
    <property type="entry name" value="WaaL-like"/>
</dbReference>
<evidence type="ECO:0008006" key="4">
    <source>
        <dbReference type="Google" id="ProtNLM"/>
    </source>
</evidence>
<protein>
    <recommendedName>
        <fullName evidence="4">O-antigen polymerase</fullName>
    </recommendedName>
</protein>
<dbReference type="AlphaFoldDB" id="A0A7W9L3P9"/>
<gene>
    <name evidence="2" type="ORF">GGQ63_003870</name>
</gene>
<feature type="transmembrane region" description="Helical" evidence="1">
    <location>
        <begin position="126"/>
        <end position="147"/>
    </location>
</feature>
<feature type="transmembrane region" description="Helical" evidence="1">
    <location>
        <begin position="191"/>
        <end position="208"/>
    </location>
</feature>
<feature type="transmembrane region" description="Helical" evidence="1">
    <location>
        <begin position="384"/>
        <end position="401"/>
    </location>
</feature>
<feature type="transmembrane region" description="Helical" evidence="1">
    <location>
        <begin position="214"/>
        <end position="231"/>
    </location>
</feature>
<dbReference type="RefSeq" id="WP_210308589.1">
    <property type="nucleotide sequence ID" value="NZ_JACHOO010000010.1"/>
</dbReference>
<feature type="transmembrane region" description="Helical" evidence="1">
    <location>
        <begin position="20"/>
        <end position="37"/>
    </location>
</feature>
<dbReference type="EMBL" id="JACHOO010000010">
    <property type="protein sequence ID" value="MBB5754778.1"/>
    <property type="molecule type" value="Genomic_DNA"/>
</dbReference>
<sequence>MSALATTQPRPARGVSVRRIADATLAVLVFLSGFVIVEPAPYDLALCGVMAVWAFCGLSIPRPILPLVLLLIVYCAGGLISFTQLDDFREPLIYWATTLFLALQAIFFAAVVPQDPARRFLVIERSYVAAALVAALLGVLGYFGAIPYSALFTLYERARGPFQDPNVFGPFLVLPLLVLARGMLTGRGGLATPARALGVLVLVSGIFLSFSRAAWGMTALALPLAAAFAFATEESGRARRRMIVLVILGIATLGLLLAVAIHVPAVEQLLVQRAALVQDYDAGRLGRFERHLIGLALIPEHPLGLGPFVFGHMFGADEHNMWLKGFLVYGWLGGFAYLALVGLTLAVAFPLLVRRTPWQGFLQCVVAVYLGHLVIHFVIDNDHWRHLFLIYGLIWAAHAVDRRGPARQPPRNGTRFGR</sequence>
<feature type="transmembrane region" description="Helical" evidence="1">
    <location>
        <begin position="328"/>
        <end position="353"/>
    </location>
</feature>
<keyword evidence="1" id="KW-1133">Transmembrane helix</keyword>
<feature type="transmembrane region" description="Helical" evidence="1">
    <location>
        <begin position="167"/>
        <end position="184"/>
    </location>
</feature>
<feature type="transmembrane region" description="Helical" evidence="1">
    <location>
        <begin position="43"/>
        <end position="60"/>
    </location>
</feature>
<keyword evidence="1" id="KW-0472">Membrane</keyword>
<comment type="caution">
    <text evidence="2">The sequence shown here is derived from an EMBL/GenBank/DDBJ whole genome shotgun (WGS) entry which is preliminary data.</text>
</comment>